<reference evidence="5 6" key="1">
    <citation type="journal article" date="2004" name="Science">
        <title>The genome of the diatom Thalassiosira pseudonana: ecology, evolution, and metabolism.</title>
        <authorList>
            <person name="Armbrust E.V."/>
            <person name="Berges J.A."/>
            <person name="Bowler C."/>
            <person name="Green B.R."/>
            <person name="Martinez D."/>
            <person name="Putnam N.H."/>
            <person name="Zhou S."/>
            <person name="Allen A.E."/>
            <person name="Apt K.E."/>
            <person name="Bechner M."/>
            <person name="Brzezinski M.A."/>
            <person name="Chaal B.K."/>
            <person name="Chiovitti A."/>
            <person name="Davis A.K."/>
            <person name="Demarest M.S."/>
            <person name="Detter J.C."/>
            <person name="Glavina T."/>
            <person name="Goodstein D."/>
            <person name="Hadi M.Z."/>
            <person name="Hellsten U."/>
            <person name="Hildebrand M."/>
            <person name="Jenkins B.D."/>
            <person name="Jurka J."/>
            <person name="Kapitonov V.V."/>
            <person name="Kroger N."/>
            <person name="Lau W.W."/>
            <person name="Lane T.W."/>
            <person name="Larimer F.W."/>
            <person name="Lippmeier J.C."/>
            <person name="Lucas S."/>
            <person name="Medina M."/>
            <person name="Montsant A."/>
            <person name="Obornik M."/>
            <person name="Parker M.S."/>
            <person name="Palenik B."/>
            <person name="Pazour G.J."/>
            <person name="Richardson P.M."/>
            <person name="Rynearson T.A."/>
            <person name="Saito M.A."/>
            <person name="Schwartz D.C."/>
            <person name="Thamatrakoln K."/>
            <person name="Valentin K."/>
            <person name="Vardi A."/>
            <person name="Wilkerson F.P."/>
            <person name="Rokhsar D.S."/>
        </authorList>
    </citation>
    <scope>NUCLEOTIDE SEQUENCE [LARGE SCALE GENOMIC DNA]</scope>
    <source>
        <strain evidence="5 6">CCMP1335</strain>
    </source>
</reference>
<dbReference type="SUPFAM" id="SSF53335">
    <property type="entry name" value="S-adenosyl-L-methionine-dependent methyltransferases"/>
    <property type="match status" value="1"/>
</dbReference>
<protein>
    <recommendedName>
        <fullName evidence="4">Ribosomal RNA methyltransferase FtsJ domain-containing protein</fullName>
    </recommendedName>
</protein>
<dbReference type="GeneID" id="7452223"/>
<dbReference type="InterPro" id="IPR050082">
    <property type="entry name" value="RNA_methyltr_RlmE"/>
</dbReference>
<reference evidence="5 6" key="2">
    <citation type="journal article" date="2008" name="Nature">
        <title>The Phaeodactylum genome reveals the evolutionary history of diatom genomes.</title>
        <authorList>
            <person name="Bowler C."/>
            <person name="Allen A.E."/>
            <person name="Badger J.H."/>
            <person name="Grimwood J."/>
            <person name="Jabbari K."/>
            <person name="Kuo A."/>
            <person name="Maheswari U."/>
            <person name="Martens C."/>
            <person name="Maumus F."/>
            <person name="Otillar R.P."/>
            <person name="Rayko E."/>
            <person name="Salamov A."/>
            <person name="Vandepoele K."/>
            <person name="Beszteri B."/>
            <person name="Gruber A."/>
            <person name="Heijde M."/>
            <person name="Katinka M."/>
            <person name="Mock T."/>
            <person name="Valentin K."/>
            <person name="Verret F."/>
            <person name="Berges J.A."/>
            <person name="Brownlee C."/>
            <person name="Cadoret J.P."/>
            <person name="Chiovitti A."/>
            <person name="Choi C.J."/>
            <person name="Coesel S."/>
            <person name="De Martino A."/>
            <person name="Detter J.C."/>
            <person name="Durkin C."/>
            <person name="Falciatore A."/>
            <person name="Fournet J."/>
            <person name="Haruta M."/>
            <person name="Huysman M.J."/>
            <person name="Jenkins B.D."/>
            <person name="Jiroutova K."/>
            <person name="Jorgensen R.E."/>
            <person name="Joubert Y."/>
            <person name="Kaplan A."/>
            <person name="Kroger N."/>
            <person name="Kroth P.G."/>
            <person name="La Roche J."/>
            <person name="Lindquist E."/>
            <person name="Lommer M."/>
            <person name="Martin-Jezequel V."/>
            <person name="Lopez P.J."/>
            <person name="Lucas S."/>
            <person name="Mangogna M."/>
            <person name="McGinnis K."/>
            <person name="Medlin L.K."/>
            <person name="Montsant A."/>
            <person name="Oudot-Le Secq M.P."/>
            <person name="Napoli C."/>
            <person name="Obornik M."/>
            <person name="Parker M.S."/>
            <person name="Petit J.L."/>
            <person name="Porcel B.M."/>
            <person name="Poulsen N."/>
            <person name="Robison M."/>
            <person name="Rychlewski L."/>
            <person name="Rynearson T.A."/>
            <person name="Schmutz J."/>
            <person name="Shapiro H."/>
            <person name="Siaut M."/>
            <person name="Stanley M."/>
            <person name="Sussman M.R."/>
            <person name="Taylor A.R."/>
            <person name="Vardi A."/>
            <person name="von Dassow P."/>
            <person name="Vyverman W."/>
            <person name="Willis A."/>
            <person name="Wyrwicz L.S."/>
            <person name="Rokhsar D.S."/>
            <person name="Weissenbach J."/>
            <person name="Armbrust E.V."/>
            <person name="Green B.R."/>
            <person name="Van de Peer Y."/>
            <person name="Grigoriev I.V."/>
        </authorList>
    </citation>
    <scope>NUCLEOTIDE SEQUENCE [LARGE SCALE GENOMIC DNA]</scope>
    <source>
        <strain evidence="5 6">CCMP1335</strain>
    </source>
</reference>
<accession>B8C0H1</accession>
<dbReference type="STRING" id="35128.B8C0H1"/>
<evidence type="ECO:0000256" key="3">
    <source>
        <dbReference type="ARBA" id="ARBA00022691"/>
    </source>
</evidence>
<dbReference type="RefSeq" id="XP_002289980.1">
    <property type="nucleotide sequence ID" value="XM_002289944.1"/>
</dbReference>
<dbReference type="PaxDb" id="35128-Thaps22462"/>
<dbReference type="GO" id="GO:0005737">
    <property type="term" value="C:cytoplasm"/>
    <property type="evidence" value="ECO:0000318"/>
    <property type="project" value="GO_Central"/>
</dbReference>
<dbReference type="InterPro" id="IPR002877">
    <property type="entry name" value="RNA_MeTrfase_FtsJ_dom"/>
</dbReference>
<dbReference type="OMA" id="WVARISH"/>
<dbReference type="HOGENOM" id="CLU_508578_0_0_1"/>
<dbReference type="eggNOG" id="ENOG502R2F9">
    <property type="taxonomic scope" value="Eukaryota"/>
</dbReference>
<evidence type="ECO:0000259" key="4">
    <source>
        <dbReference type="Pfam" id="PF01728"/>
    </source>
</evidence>
<dbReference type="AlphaFoldDB" id="B8C0H1"/>
<evidence type="ECO:0000256" key="1">
    <source>
        <dbReference type="ARBA" id="ARBA00022603"/>
    </source>
</evidence>
<name>B8C0H1_THAPS</name>
<feature type="domain" description="Ribosomal RNA methyltransferase FtsJ" evidence="4">
    <location>
        <begin position="314"/>
        <end position="438"/>
    </location>
</feature>
<evidence type="ECO:0000313" key="6">
    <source>
        <dbReference type="Proteomes" id="UP000001449"/>
    </source>
</evidence>
<gene>
    <name evidence="5" type="ORF">THAPSDRAFT_22462</name>
</gene>
<dbReference type="InterPro" id="IPR029063">
    <property type="entry name" value="SAM-dependent_MTases_sf"/>
</dbReference>
<dbReference type="InParanoid" id="B8C0H1"/>
<keyword evidence="6" id="KW-1185">Reference proteome</keyword>
<dbReference type="GO" id="GO:0030488">
    <property type="term" value="P:tRNA methylation"/>
    <property type="evidence" value="ECO:0000318"/>
    <property type="project" value="GO_Central"/>
</dbReference>
<dbReference type="Gene3D" id="3.40.50.150">
    <property type="entry name" value="Vaccinia Virus protein VP39"/>
    <property type="match status" value="1"/>
</dbReference>
<keyword evidence="2" id="KW-0808">Transferase</keyword>
<dbReference type="PANTHER" id="PTHR10920">
    <property type="entry name" value="RIBOSOMAL RNA METHYLTRANSFERASE"/>
    <property type="match status" value="1"/>
</dbReference>
<dbReference type="Pfam" id="PF01728">
    <property type="entry name" value="FtsJ"/>
    <property type="match status" value="1"/>
</dbReference>
<evidence type="ECO:0000313" key="5">
    <source>
        <dbReference type="EMBL" id="EED93517.1"/>
    </source>
</evidence>
<dbReference type="EMBL" id="CM000641">
    <property type="protein sequence ID" value="EED93517.1"/>
    <property type="molecule type" value="Genomic_DNA"/>
</dbReference>
<keyword evidence="3" id="KW-0949">S-adenosyl-L-methionine</keyword>
<organism evidence="5 6">
    <name type="scientific">Thalassiosira pseudonana</name>
    <name type="common">Marine diatom</name>
    <name type="synonym">Cyclotella nana</name>
    <dbReference type="NCBI Taxonomy" id="35128"/>
    <lineage>
        <taxon>Eukaryota</taxon>
        <taxon>Sar</taxon>
        <taxon>Stramenopiles</taxon>
        <taxon>Ochrophyta</taxon>
        <taxon>Bacillariophyta</taxon>
        <taxon>Coscinodiscophyceae</taxon>
        <taxon>Thalassiosirophycidae</taxon>
        <taxon>Thalassiosirales</taxon>
        <taxon>Thalassiosiraceae</taxon>
        <taxon>Thalassiosira</taxon>
    </lineage>
</organism>
<proteinExistence type="predicted"/>
<evidence type="ECO:0000256" key="2">
    <source>
        <dbReference type="ARBA" id="ARBA00022679"/>
    </source>
</evidence>
<dbReference type="KEGG" id="tps:THAPSDRAFT_22462"/>
<dbReference type="Proteomes" id="UP000001449">
    <property type="component" value="Chromosome 4"/>
</dbReference>
<keyword evidence="1" id="KW-0489">Methyltransferase</keyword>
<dbReference type="GO" id="GO:0002181">
    <property type="term" value="P:cytoplasmic translation"/>
    <property type="evidence" value="ECO:0000318"/>
    <property type="project" value="GO_Central"/>
</dbReference>
<dbReference type="GO" id="GO:0008175">
    <property type="term" value="F:tRNA methyltransferase activity"/>
    <property type="evidence" value="ECO:0000318"/>
    <property type="project" value="GO_Central"/>
</dbReference>
<sequence length="536" mass="59255">MCILAPSFSHRPPTLTMYLHQRLSNNSDEQQQQYALLVHKQYADRVRDALIPPNNGWIHLGDTPTSSDGSDVIARAIQNNKANSKYTMLPTLSLDEKGVRKSLRGFSLMLLQGCIVSPADLPPMARKQISWARKLTHQTSRGEGRADEHELNESEAKCANFLMLKSSCQEIWKELSNIHEFDITNDSLRIDIHPKTFNYEACLAMQMAARASINTDADESNSDNECNAEGPIHLTRSATNATNVVNIVLTSTSEQTCASVERIYWGVCNNNEQITNLNDVATREIVMETTDSQTGHDLRQVESGGVAIPLDTPVSRAYYKLAQLFDDDDILQGISETNTINPSQLLSHGAGMDVGASPGGWTQVLHNTLHIPTIVSIDLGVLAQRVLDLPGVYHLRADMCSAKAKQVMAHHAPYSVIVCDACIDSYILIEKIVDTFQDISALLKNSGGGDNANSRSVFSFPLCIVLTLKLPYKTTDSISRNLEKALKYIPDHLRSLVSIDNNGGDENINVDVKYKVVHLFANSISERTLVALFHKK</sequence>
<dbReference type="PANTHER" id="PTHR10920:SF12">
    <property type="entry name" value="TRNA (CYTIDINE(32)_GUANOSINE(34)-2'-O)-METHYLTRANSFERASE-RELATED"/>
    <property type="match status" value="1"/>
</dbReference>